<evidence type="ECO:0000313" key="2">
    <source>
        <dbReference type="EMBL" id="KAK3746172.1"/>
    </source>
</evidence>
<feature type="compositionally biased region" description="Basic and acidic residues" evidence="1">
    <location>
        <begin position="12"/>
        <end position="45"/>
    </location>
</feature>
<feature type="region of interest" description="Disordered" evidence="1">
    <location>
        <begin position="1"/>
        <end position="113"/>
    </location>
</feature>
<dbReference type="EMBL" id="JAWDGP010006162">
    <property type="protein sequence ID" value="KAK3746172.1"/>
    <property type="molecule type" value="Genomic_DNA"/>
</dbReference>
<reference evidence="2" key="1">
    <citation type="journal article" date="2023" name="G3 (Bethesda)">
        <title>A reference genome for the long-term kleptoplast-retaining sea slug Elysia crispata morphotype clarki.</title>
        <authorList>
            <person name="Eastman K.E."/>
            <person name="Pendleton A.L."/>
            <person name="Shaikh M.A."/>
            <person name="Suttiyut T."/>
            <person name="Ogas R."/>
            <person name="Tomko P."/>
            <person name="Gavelis G."/>
            <person name="Widhalm J.R."/>
            <person name="Wisecaver J.H."/>
        </authorList>
    </citation>
    <scope>NUCLEOTIDE SEQUENCE</scope>
    <source>
        <strain evidence="2">ECLA1</strain>
    </source>
</reference>
<feature type="compositionally biased region" description="Basic and acidic residues" evidence="1">
    <location>
        <begin position="84"/>
        <end position="98"/>
    </location>
</feature>
<gene>
    <name evidence="2" type="ORF">RRG08_014646</name>
</gene>
<organism evidence="2 3">
    <name type="scientific">Elysia crispata</name>
    <name type="common">lettuce slug</name>
    <dbReference type="NCBI Taxonomy" id="231223"/>
    <lineage>
        <taxon>Eukaryota</taxon>
        <taxon>Metazoa</taxon>
        <taxon>Spiralia</taxon>
        <taxon>Lophotrochozoa</taxon>
        <taxon>Mollusca</taxon>
        <taxon>Gastropoda</taxon>
        <taxon>Heterobranchia</taxon>
        <taxon>Euthyneura</taxon>
        <taxon>Panpulmonata</taxon>
        <taxon>Sacoglossa</taxon>
        <taxon>Placobranchoidea</taxon>
        <taxon>Plakobranchidae</taxon>
        <taxon>Elysia</taxon>
    </lineage>
</organism>
<dbReference type="AlphaFoldDB" id="A0AAE0YHV3"/>
<sequence>MTSFSKASSEWTELRMRAGDQEQGAREMRSSGRDQHVEVRPRPDQHGGTLGQAKLELGGSRVTDRDECENKGREVESWAGQKAVRTDDQAANRPDMDKQGGNIDDTPPSPQDQ</sequence>
<name>A0AAE0YHV3_9GAST</name>
<evidence type="ECO:0000313" key="3">
    <source>
        <dbReference type="Proteomes" id="UP001283361"/>
    </source>
</evidence>
<keyword evidence="3" id="KW-1185">Reference proteome</keyword>
<protein>
    <submittedName>
        <fullName evidence="2">Uncharacterized protein</fullName>
    </submittedName>
</protein>
<feature type="compositionally biased region" description="Polar residues" evidence="1">
    <location>
        <begin position="1"/>
        <end position="11"/>
    </location>
</feature>
<comment type="caution">
    <text evidence="2">The sequence shown here is derived from an EMBL/GenBank/DDBJ whole genome shotgun (WGS) entry which is preliminary data.</text>
</comment>
<accession>A0AAE0YHV3</accession>
<dbReference type="Proteomes" id="UP001283361">
    <property type="component" value="Unassembled WGS sequence"/>
</dbReference>
<feature type="compositionally biased region" description="Basic and acidic residues" evidence="1">
    <location>
        <begin position="62"/>
        <end position="76"/>
    </location>
</feature>
<evidence type="ECO:0000256" key="1">
    <source>
        <dbReference type="SAM" id="MobiDB-lite"/>
    </source>
</evidence>
<proteinExistence type="predicted"/>